<dbReference type="InterPro" id="IPR012340">
    <property type="entry name" value="NA-bd_OB-fold"/>
</dbReference>
<dbReference type="PANTHER" id="PTHR23389:SF9">
    <property type="entry name" value="DNA LIGASE"/>
    <property type="match status" value="1"/>
</dbReference>
<dbReference type="Gene3D" id="1.10.150.20">
    <property type="entry name" value="5' to 3' exonuclease, C-terminal subdomain"/>
    <property type="match status" value="2"/>
</dbReference>
<dbReference type="Pfam" id="PF03119">
    <property type="entry name" value="DNA_ligase_ZBD"/>
    <property type="match status" value="1"/>
</dbReference>
<dbReference type="EC" id="6.5.1.2" evidence="2 14"/>
<feature type="active site" description="N6-AMP-lysine intermediate" evidence="14">
    <location>
        <position position="113"/>
    </location>
</feature>
<reference evidence="17 18" key="1">
    <citation type="submission" date="2020-05" db="EMBL/GenBank/DDBJ databases">
        <title>Bremerella alba sp. nov., a novel planctomycete isolated from the surface of the macroalga Fucus spiralis.</title>
        <authorList>
            <person name="Godinho O."/>
            <person name="Botelho R."/>
            <person name="Albuquerque L."/>
            <person name="Wiegand S."/>
            <person name="Da Costa M.S."/>
            <person name="Lobo-Da-Cunha A."/>
            <person name="Jogler C."/>
            <person name="Lage O.M."/>
        </authorList>
    </citation>
    <scope>NUCLEOTIDE SEQUENCE [LARGE SCALE GENOMIC DNA]</scope>
    <source>
        <strain evidence="17 18">FF15</strain>
    </source>
</reference>
<dbReference type="PROSITE" id="PS01056">
    <property type="entry name" value="DNA_LIGASE_N2"/>
    <property type="match status" value="1"/>
</dbReference>
<dbReference type="NCBIfam" id="TIGR00575">
    <property type="entry name" value="dnlj"/>
    <property type="match status" value="1"/>
</dbReference>
<dbReference type="InterPro" id="IPR013840">
    <property type="entry name" value="DNAligase_N"/>
</dbReference>
<comment type="catalytic activity">
    <reaction evidence="12 14 15">
        <text>NAD(+) + (deoxyribonucleotide)n-3'-hydroxyl + 5'-phospho-(deoxyribonucleotide)m = (deoxyribonucleotide)n+m + AMP + beta-nicotinamide D-nucleotide.</text>
        <dbReference type="EC" id="6.5.1.2"/>
    </reaction>
</comment>
<dbReference type="CDD" id="cd00114">
    <property type="entry name" value="LIGANc"/>
    <property type="match status" value="1"/>
</dbReference>
<keyword evidence="4 14" id="KW-0436">Ligase</keyword>
<feature type="binding site" evidence="14">
    <location>
        <position position="134"/>
    </location>
    <ligand>
        <name>NAD(+)</name>
        <dbReference type="ChEBI" id="CHEBI:57540"/>
    </ligand>
</feature>
<evidence type="ECO:0000256" key="4">
    <source>
        <dbReference type="ARBA" id="ARBA00022598"/>
    </source>
</evidence>
<evidence type="ECO:0000313" key="17">
    <source>
        <dbReference type="EMBL" id="MBA2114345.1"/>
    </source>
</evidence>
<dbReference type="FunFam" id="2.40.50.140:FF:000012">
    <property type="entry name" value="DNA ligase"/>
    <property type="match status" value="1"/>
</dbReference>
<dbReference type="Pfam" id="PF14520">
    <property type="entry name" value="HHH_5"/>
    <property type="match status" value="1"/>
</dbReference>
<dbReference type="Pfam" id="PF03120">
    <property type="entry name" value="OB_DNA_ligase"/>
    <property type="match status" value="1"/>
</dbReference>
<keyword evidence="11 14" id="KW-0234">DNA repair</keyword>
<dbReference type="SUPFAM" id="SSF56091">
    <property type="entry name" value="DNA ligase/mRNA capping enzyme, catalytic domain"/>
    <property type="match status" value="1"/>
</dbReference>
<dbReference type="Pfam" id="PF00533">
    <property type="entry name" value="BRCT"/>
    <property type="match status" value="1"/>
</dbReference>
<evidence type="ECO:0000256" key="8">
    <source>
        <dbReference type="ARBA" id="ARBA00022833"/>
    </source>
</evidence>
<feature type="binding site" evidence="14">
    <location>
        <position position="423"/>
    </location>
    <ligand>
        <name>Zn(2+)</name>
        <dbReference type="ChEBI" id="CHEBI:29105"/>
    </ligand>
</feature>
<keyword evidence="9 14" id="KW-0460">Magnesium</keyword>
<keyword evidence="7 14" id="KW-0227">DNA damage</keyword>
<comment type="similarity">
    <text evidence="13 14">Belongs to the NAD-dependent DNA ligase family. LigA subfamily.</text>
</comment>
<dbReference type="InterPro" id="IPR004150">
    <property type="entry name" value="NAD_DNA_ligase_OB"/>
</dbReference>
<dbReference type="FunFam" id="1.10.150.20:FF:000006">
    <property type="entry name" value="DNA ligase"/>
    <property type="match status" value="1"/>
</dbReference>
<dbReference type="GO" id="GO:0003677">
    <property type="term" value="F:DNA binding"/>
    <property type="evidence" value="ECO:0007669"/>
    <property type="project" value="InterPro"/>
</dbReference>
<keyword evidence="14" id="KW-0464">Manganese</keyword>
<dbReference type="CDD" id="cd17748">
    <property type="entry name" value="BRCT_DNA_ligase_like"/>
    <property type="match status" value="1"/>
</dbReference>
<dbReference type="SUPFAM" id="SSF47781">
    <property type="entry name" value="RuvA domain 2-like"/>
    <property type="match status" value="1"/>
</dbReference>
<dbReference type="InterPro" id="IPR001357">
    <property type="entry name" value="BRCT_dom"/>
</dbReference>
<keyword evidence="5 14" id="KW-0235">DNA replication</keyword>
<dbReference type="InterPro" id="IPR041663">
    <property type="entry name" value="DisA/LigA_HHH"/>
</dbReference>
<dbReference type="SMART" id="SM00278">
    <property type="entry name" value="HhH1"/>
    <property type="match status" value="4"/>
</dbReference>
<feature type="binding site" evidence="14">
    <location>
        <position position="408"/>
    </location>
    <ligand>
        <name>Zn(2+)</name>
        <dbReference type="ChEBI" id="CHEBI:29105"/>
    </ligand>
</feature>
<dbReference type="PROSITE" id="PS50172">
    <property type="entry name" value="BRCT"/>
    <property type="match status" value="1"/>
</dbReference>
<feature type="binding site" evidence="14">
    <location>
        <position position="287"/>
    </location>
    <ligand>
        <name>NAD(+)</name>
        <dbReference type="ChEBI" id="CHEBI:57540"/>
    </ligand>
</feature>
<dbReference type="Gene3D" id="1.10.287.610">
    <property type="entry name" value="Helix hairpin bin"/>
    <property type="match status" value="1"/>
</dbReference>
<feature type="binding site" evidence="14">
    <location>
        <position position="171"/>
    </location>
    <ligand>
        <name>NAD(+)</name>
        <dbReference type="ChEBI" id="CHEBI:57540"/>
    </ligand>
</feature>
<dbReference type="InterPro" id="IPR013839">
    <property type="entry name" value="DNAligase_adenylation"/>
</dbReference>
<evidence type="ECO:0000256" key="12">
    <source>
        <dbReference type="ARBA" id="ARBA00034005"/>
    </source>
</evidence>
<keyword evidence="8 14" id="KW-0862">Zinc</keyword>
<name>A0A7V8V3R4_9BACT</name>
<sequence length="674" mass="74831">MSVETDIQKLRDQIRYHDRKYYVEASPEISDLEYDKLLNELKELESQYPDLITPDSPTQRIGDAPVPYLEQFEHRIPMLSIDNTYSLEELKKYGERINKLLPDEKIAWVVELKIDGVAVSILYEDGVLTRALTRGNGTVGDDITHNVRTIADVPLRLSGESVPPVVEVRGEIYMTNADLVKLNERQTEAGQPAYKNTRNVTAGTIRLLDPRIAAERNLRVFCHGVGYAEGLKATSHTEFLQELNSYGLPATPFVKSFVDFDSAIEHCQELIESLHELEFEVDGLVLKVDRFEQRERLGTTSKSPRWLIAYKFEKYEAITKVNNIEVQVGKTGAITPVAILEPVELAETTVSRASLHNADEIERKDVRIGDVVVVEKAGKIIPHIVRTEKHERKVDLPPFPFPKNCPSCGTPVVKDEGGVTIRCPNWQGCPAQIKERIRYFATRNAMDIEGLGDKLVDMLVDEQLVKTYGDLYRLTSDQIAALPRMGKKSGDNLVAAATESKSRGLGRLLNALSIRHVGARGAERLAMHFGTIDKLMQASEEELAEIEDIGGVIAKSVCEYFLTEFGQETIEDLRGIGVSMETVKRSADSGPAVFDGMAFVVTGSLEKFTRDEIEELIRARGGKASGSVSKKTSFVIAGEKAGSKLEKAQALGVRVLNEQEFADLLAEKDAGVDG</sequence>
<evidence type="ECO:0000256" key="15">
    <source>
        <dbReference type="RuleBase" id="RU000618"/>
    </source>
</evidence>
<dbReference type="PIRSF" id="PIRSF001604">
    <property type="entry name" value="LigA"/>
    <property type="match status" value="1"/>
</dbReference>
<dbReference type="GO" id="GO:0006281">
    <property type="term" value="P:DNA repair"/>
    <property type="evidence" value="ECO:0007669"/>
    <property type="project" value="UniProtKB-KW"/>
</dbReference>
<dbReference type="AlphaFoldDB" id="A0A7V8V3R4"/>
<dbReference type="PANTHER" id="PTHR23389">
    <property type="entry name" value="CHROMOSOME TRANSMISSION FIDELITY FACTOR 18"/>
    <property type="match status" value="1"/>
</dbReference>
<dbReference type="RefSeq" id="WP_207395793.1">
    <property type="nucleotide sequence ID" value="NZ_JABRWO010000003.1"/>
</dbReference>
<feature type="binding site" evidence="14">
    <location>
        <begin position="80"/>
        <end position="81"/>
    </location>
    <ligand>
        <name>NAD(+)</name>
        <dbReference type="ChEBI" id="CHEBI:57540"/>
    </ligand>
</feature>
<dbReference type="EMBL" id="JABRWO010000003">
    <property type="protein sequence ID" value="MBA2114345.1"/>
    <property type="molecule type" value="Genomic_DNA"/>
</dbReference>
<dbReference type="InterPro" id="IPR010994">
    <property type="entry name" value="RuvA_2-like"/>
</dbReference>
<dbReference type="Pfam" id="PF12826">
    <property type="entry name" value="HHH_2"/>
    <property type="match status" value="1"/>
</dbReference>
<dbReference type="SMART" id="SM00292">
    <property type="entry name" value="BRCT"/>
    <property type="match status" value="1"/>
</dbReference>
<dbReference type="FunFam" id="1.10.150.20:FF:000007">
    <property type="entry name" value="DNA ligase"/>
    <property type="match status" value="1"/>
</dbReference>
<dbReference type="SUPFAM" id="SSF50249">
    <property type="entry name" value="Nucleic acid-binding proteins"/>
    <property type="match status" value="1"/>
</dbReference>
<dbReference type="InterPro" id="IPR004149">
    <property type="entry name" value="Znf_DNAligase_C4"/>
</dbReference>
<evidence type="ECO:0000256" key="2">
    <source>
        <dbReference type="ARBA" id="ARBA00012722"/>
    </source>
</evidence>
<organism evidence="17 18">
    <name type="scientific">Bremerella alba</name>
    <dbReference type="NCBI Taxonomy" id="980252"/>
    <lineage>
        <taxon>Bacteria</taxon>
        <taxon>Pseudomonadati</taxon>
        <taxon>Planctomycetota</taxon>
        <taxon>Planctomycetia</taxon>
        <taxon>Pirellulales</taxon>
        <taxon>Pirellulaceae</taxon>
        <taxon>Bremerella</taxon>
    </lineage>
</organism>
<dbReference type="Proteomes" id="UP000551616">
    <property type="component" value="Unassembled WGS sequence"/>
</dbReference>
<evidence type="ECO:0000256" key="10">
    <source>
        <dbReference type="ARBA" id="ARBA00023027"/>
    </source>
</evidence>
<evidence type="ECO:0000256" key="6">
    <source>
        <dbReference type="ARBA" id="ARBA00022723"/>
    </source>
</evidence>
<keyword evidence="6 14" id="KW-0479">Metal-binding</keyword>
<dbReference type="Pfam" id="PF01653">
    <property type="entry name" value="DNA_ligase_aden"/>
    <property type="match status" value="1"/>
</dbReference>
<feature type="binding site" evidence="14">
    <location>
        <position position="311"/>
    </location>
    <ligand>
        <name>NAD(+)</name>
        <dbReference type="ChEBI" id="CHEBI:57540"/>
    </ligand>
</feature>
<evidence type="ECO:0000256" key="5">
    <source>
        <dbReference type="ARBA" id="ARBA00022705"/>
    </source>
</evidence>
<protein>
    <recommendedName>
        <fullName evidence="3 14">DNA ligase</fullName>
        <ecNumber evidence="2 14">6.5.1.2</ecNumber>
    </recommendedName>
    <alternativeName>
        <fullName evidence="14">Polydeoxyribonucleotide synthase [NAD(+)]</fullName>
    </alternativeName>
</protein>
<feature type="domain" description="BRCT" evidence="16">
    <location>
        <begin position="589"/>
        <end position="668"/>
    </location>
</feature>
<evidence type="ECO:0000313" key="18">
    <source>
        <dbReference type="Proteomes" id="UP000551616"/>
    </source>
</evidence>
<evidence type="ECO:0000256" key="11">
    <source>
        <dbReference type="ARBA" id="ARBA00023204"/>
    </source>
</evidence>
<dbReference type="Gene3D" id="3.30.470.30">
    <property type="entry name" value="DNA ligase/mRNA capping enzyme"/>
    <property type="match status" value="1"/>
</dbReference>
<gene>
    <name evidence="14 17" type="primary">ligA</name>
    <name evidence="17" type="ORF">HOV93_15020</name>
</gene>
<dbReference type="InterPro" id="IPR036420">
    <property type="entry name" value="BRCT_dom_sf"/>
</dbReference>
<evidence type="ECO:0000256" key="1">
    <source>
        <dbReference type="ARBA" id="ARBA00004067"/>
    </source>
</evidence>
<feature type="binding site" evidence="14">
    <location>
        <begin position="31"/>
        <end position="35"/>
    </location>
    <ligand>
        <name>NAD(+)</name>
        <dbReference type="ChEBI" id="CHEBI:57540"/>
    </ligand>
</feature>
<dbReference type="SMART" id="SM00532">
    <property type="entry name" value="LIGANc"/>
    <property type="match status" value="1"/>
</dbReference>
<evidence type="ECO:0000256" key="7">
    <source>
        <dbReference type="ARBA" id="ARBA00022763"/>
    </source>
</evidence>
<dbReference type="GO" id="GO:0003911">
    <property type="term" value="F:DNA ligase (NAD+) activity"/>
    <property type="evidence" value="ECO:0007669"/>
    <property type="project" value="UniProtKB-UniRule"/>
</dbReference>
<evidence type="ECO:0000256" key="13">
    <source>
        <dbReference type="ARBA" id="ARBA00060881"/>
    </source>
</evidence>
<accession>A0A7V8V3R4</accession>
<keyword evidence="18" id="KW-1185">Reference proteome</keyword>
<evidence type="ECO:0000259" key="16">
    <source>
        <dbReference type="PROSITE" id="PS50172"/>
    </source>
</evidence>
<feature type="binding site" evidence="14">
    <location>
        <position position="429"/>
    </location>
    <ligand>
        <name>Zn(2+)</name>
        <dbReference type="ChEBI" id="CHEBI:29105"/>
    </ligand>
</feature>
<dbReference type="Gene3D" id="2.40.50.140">
    <property type="entry name" value="Nucleic acid-binding proteins"/>
    <property type="match status" value="1"/>
</dbReference>
<dbReference type="Gene3D" id="3.40.50.10190">
    <property type="entry name" value="BRCT domain"/>
    <property type="match status" value="1"/>
</dbReference>
<dbReference type="GO" id="GO:0005829">
    <property type="term" value="C:cytosol"/>
    <property type="evidence" value="ECO:0007669"/>
    <property type="project" value="TreeGrafter"/>
</dbReference>
<feature type="binding site" evidence="14">
    <location>
        <position position="111"/>
    </location>
    <ligand>
        <name>NAD(+)</name>
        <dbReference type="ChEBI" id="CHEBI:57540"/>
    </ligand>
</feature>
<feature type="binding site" evidence="14">
    <location>
        <position position="405"/>
    </location>
    <ligand>
        <name>Zn(2+)</name>
        <dbReference type="ChEBI" id="CHEBI:29105"/>
    </ligand>
</feature>
<evidence type="ECO:0000256" key="3">
    <source>
        <dbReference type="ARBA" id="ARBA00013308"/>
    </source>
</evidence>
<dbReference type="FunFam" id="1.10.287.610:FF:000002">
    <property type="entry name" value="DNA ligase"/>
    <property type="match status" value="1"/>
</dbReference>
<dbReference type="GO" id="GO:0006260">
    <property type="term" value="P:DNA replication"/>
    <property type="evidence" value="ECO:0007669"/>
    <property type="project" value="UniProtKB-KW"/>
</dbReference>
<evidence type="ECO:0000256" key="14">
    <source>
        <dbReference type="HAMAP-Rule" id="MF_01588"/>
    </source>
</evidence>
<proteinExistence type="inferred from homology"/>
<dbReference type="InterPro" id="IPR018239">
    <property type="entry name" value="DNA_ligase_AS"/>
</dbReference>
<comment type="function">
    <text evidence="1 14">DNA ligase that catalyzes the formation of phosphodiester linkages between 5'-phosphoryl and 3'-hydroxyl groups in double-stranded DNA using NAD as a coenzyme and as the energy source for the reaction. It is essential for DNA replication and repair of damaged DNA.</text>
</comment>
<dbReference type="NCBIfam" id="NF005932">
    <property type="entry name" value="PRK07956.1"/>
    <property type="match status" value="1"/>
</dbReference>
<evidence type="ECO:0000256" key="9">
    <source>
        <dbReference type="ARBA" id="ARBA00022842"/>
    </source>
</evidence>
<dbReference type="GO" id="GO:0046872">
    <property type="term" value="F:metal ion binding"/>
    <property type="evidence" value="ECO:0007669"/>
    <property type="project" value="UniProtKB-KW"/>
</dbReference>
<keyword evidence="10 14" id="KW-0520">NAD</keyword>
<dbReference type="SUPFAM" id="SSF52113">
    <property type="entry name" value="BRCT domain"/>
    <property type="match status" value="1"/>
</dbReference>
<dbReference type="InterPro" id="IPR003583">
    <property type="entry name" value="Hlx-hairpin-Hlx_DNA-bd_motif"/>
</dbReference>
<dbReference type="FunFam" id="3.40.50.10190:FF:000054">
    <property type="entry name" value="DNA ligase"/>
    <property type="match status" value="1"/>
</dbReference>
<comment type="caution">
    <text evidence="17">The sequence shown here is derived from an EMBL/GenBank/DDBJ whole genome shotgun (WGS) entry which is preliminary data.</text>
</comment>
<dbReference type="InterPro" id="IPR001679">
    <property type="entry name" value="DNA_ligase"/>
</dbReference>
<dbReference type="InterPro" id="IPR033136">
    <property type="entry name" value="DNA_ligase_CS"/>
</dbReference>
<dbReference type="PROSITE" id="PS01055">
    <property type="entry name" value="DNA_LIGASE_N1"/>
    <property type="match status" value="1"/>
</dbReference>
<comment type="cofactor">
    <cofactor evidence="14">
        <name>Mg(2+)</name>
        <dbReference type="ChEBI" id="CHEBI:18420"/>
    </cofactor>
    <cofactor evidence="14">
        <name>Mn(2+)</name>
        <dbReference type="ChEBI" id="CHEBI:29035"/>
    </cofactor>
</comment>
<dbReference type="HAMAP" id="MF_01588">
    <property type="entry name" value="DNA_ligase_A"/>
    <property type="match status" value="1"/>
</dbReference>
<dbReference type="Gene3D" id="6.20.10.30">
    <property type="match status" value="1"/>
</dbReference>